<sequence>MAFSVTNDHSKRYAARAAFLSDILSAGRRFIEEAAGATKNDLDNSHGRSTPTMQGAGRKRRRSISPEQTRVTTAVSSGAIQPPTVPTHSWRTTTLIERRRVRAVSSITACLPGPPLASPPFLRIPPPPNHPLGAAGGHGPGTHYLEFTVDSYAVARKTSQQDWPVKCDQCLAVVQSQPRPEAAQAYSSDAALGIQS</sequence>
<reference evidence="2" key="2">
    <citation type="submission" date="2023-06" db="EMBL/GenBank/DDBJ databases">
        <authorList>
            <consortium name="Lawrence Berkeley National Laboratory"/>
            <person name="Haridas S."/>
            <person name="Hensen N."/>
            <person name="Bonometti L."/>
            <person name="Westerberg I."/>
            <person name="Brannstrom I.O."/>
            <person name="Guillou S."/>
            <person name="Cros-Aarteil S."/>
            <person name="Calhoun S."/>
            <person name="Kuo A."/>
            <person name="Mondo S."/>
            <person name="Pangilinan J."/>
            <person name="Riley R."/>
            <person name="Labutti K."/>
            <person name="Andreopoulos B."/>
            <person name="Lipzen A."/>
            <person name="Chen C."/>
            <person name="Yanf M."/>
            <person name="Daum C."/>
            <person name="Ng V."/>
            <person name="Clum A."/>
            <person name="Steindorff A."/>
            <person name="Ohm R."/>
            <person name="Martin F."/>
            <person name="Silar P."/>
            <person name="Natvig D."/>
            <person name="Lalanne C."/>
            <person name="Gautier V."/>
            <person name="Ament-Velasquez S.L."/>
            <person name="Kruys A."/>
            <person name="Hutchinson M.I."/>
            <person name="Powell A.J."/>
            <person name="Barry K."/>
            <person name="Miller A.N."/>
            <person name="Grigoriev I.V."/>
            <person name="Debuchy R."/>
            <person name="Gladieux P."/>
            <person name="Thoren M.H."/>
            <person name="Johannesson H."/>
        </authorList>
    </citation>
    <scope>NUCLEOTIDE SEQUENCE</scope>
    <source>
        <strain evidence="2">CBS 118394</strain>
    </source>
</reference>
<reference evidence="2" key="1">
    <citation type="journal article" date="2023" name="Mol. Phylogenet. Evol.">
        <title>Genome-scale phylogeny and comparative genomics of the fungal order Sordariales.</title>
        <authorList>
            <person name="Hensen N."/>
            <person name="Bonometti L."/>
            <person name="Westerberg I."/>
            <person name="Brannstrom I.O."/>
            <person name="Guillou S."/>
            <person name="Cros-Aarteil S."/>
            <person name="Calhoun S."/>
            <person name="Haridas S."/>
            <person name="Kuo A."/>
            <person name="Mondo S."/>
            <person name="Pangilinan J."/>
            <person name="Riley R."/>
            <person name="LaButti K."/>
            <person name="Andreopoulos B."/>
            <person name="Lipzen A."/>
            <person name="Chen C."/>
            <person name="Yan M."/>
            <person name="Daum C."/>
            <person name="Ng V."/>
            <person name="Clum A."/>
            <person name="Steindorff A."/>
            <person name="Ohm R.A."/>
            <person name="Martin F."/>
            <person name="Silar P."/>
            <person name="Natvig D.O."/>
            <person name="Lalanne C."/>
            <person name="Gautier V."/>
            <person name="Ament-Velasquez S.L."/>
            <person name="Kruys A."/>
            <person name="Hutchinson M.I."/>
            <person name="Powell A.J."/>
            <person name="Barry K."/>
            <person name="Miller A.N."/>
            <person name="Grigoriev I.V."/>
            <person name="Debuchy R."/>
            <person name="Gladieux P."/>
            <person name="Hiltunen Thoren M."/>
            <person name="Johannesson H."/>
        </authorList>
    </citation>
    <scope>NUCLEOTIDE SEQUENCE</scope>
    <source>
        <strain evidence="2">CBS 118394</strain>
    </source>
</reference>
<dbReference type="Proteomes" id="UP001283341">
    <property type="component" value="Unassembled WGS sequence"/>
</dbReference>
<evidence type="ECO:0000313" key="3">
    <source>
        <dbReference type="Proteomes" id="UP001283341"/>
    </source>
</evidence>
<proteinExistence type="predicted"/>
<evidence type="ECO:0000256" key="1">
    <source>
        <dbReference type="SAM" id="MobiDB-lite"/>
    </source>
</evidence>
<dbReference type="EMBL" id="JAUEDM010000003">
    <property type="protein sequence ID" value="KAK3322276.1"/>
    <property type="molecule type" value="Genomic_DNA"/>
</dbReference>
<protein>
    <submittedName>
        <fullName evidence="2">Uncharacterized protein</fullName>
    </submittedName>
</protein>
<feature type="region of interest" description="Disordered" evidence="1">
    <location>
        <begin position="37"/>
        <end position="87"/>
    </location>
</feature>
<keyword evidence="3" id="KW-1185">Reference proteome</keyword>
<evidence type="ECO:0000313" key="2">
    <source>
        <dbReference type="EMBL" id="KAK3322276.1"/>
    </source>
</evidence>
<name>A0AAE0M7G8_9PEZI</name>
<gene>
    <name evidence="2" type="ORF">B0H66DRAFT_601741</name>
</gene>
<comment type="caution">
    <text evidence="2">The sequence shown here is derived from an EMBL/GenBank/DDBJ whole genome shotgun (WGS) entry which is preliminary data.</text>
</comment>
<dbReference type="AlphaFoldDB" id="A0AAE0M7G8"/>
<feature type="compositionally biased region" description="Polar residues" evidence="1">
    <location>
        <begin position="65"/>
        <end position="79"/>
    </location>
</feature>
<accession>A0AAE0M7G8</accession>
<organism evidence="2 3">
    <name type="scientific">Apodospora peruviana</name>
    <dbReference type="NCBI Taxonomy" id="516989"/>
    <lineage>
        <taxon>Eukaryota</taxon>
        <taxon>Fungi</taxon>
        <taxon>Dikarya</taxon>
        <taxon>Ascomycota</taxon>
        <taxon>Pezizomycotina</taxon>
        <taxon>Sordariomycetes</taxon>
        <taxon>Sordariomycetidae</taxon>
        <taxon>Sordariales</taxon>
        <taxon>Lasiosphaeriaceae</taxon>
        <taxon>Apodospora</taxon>
    </lineage>
</organism>